<dbReference type="RefSeq" id="WP_125568948.1">
    <property type="nucleotide sequence ID" value="NZ_AP019307.1"/>
</dbReference>
<evidence type="ECO:0000256" key="3">
    <source>
        <dbReference type="RuleBase" id="RU361186"/>
    </source>
</evidence>
<dbReference type="InterPro" id="IPR036434">
    <property type="entry name" value="Beta_cellobiohydrolase_sf"/>
</dbReference>
<dbReference type="InterPro" id="IPR016288">
    <property type="entry name" value="Beta_cellobiohydrolase"/>
</dbReference>
<dbReference type="Gene3D" id="2.60.40.2700">
    <property type="match status" value="1"/>
</dbReference>
<evidence type="ECO:0000313" key="6">
    <source>
        <dbReference type="Proteomes" id="UP000271573"/>
    </source>
</evidence>
<comment type="similarity">
    <text evidence="3">Belongs to the glycosyl hydrolase family 6.</text>
</comment>
<dbReference type="PROSITE" id="PS50853">
    <property type="entry name" value="FN3"/>
    <property type="match status" value="1"/>
</dbReference>
<dbReference type="InterPro" id="IPR003961">
    <property type="entry name" value="FN3_dom"/>
</dbReference>
<dbReference type="PRINTS" id="PR00733">
    <property type="entry name" value="GLHYDRLASE6"/>
</dbReference>
<keyword evidence="3" id="KW-0732">Signal</keyword>
<dbReference type="SUPFAM" id="SSF49265">
    <property type="entry name" value="Fibronectin type III"/>
    <property type="match status" value="1"/>
</dbReference>
<dbReference type="Pfam" id="PF00041">
    <property type="entry name" value="fn3"/>
    <property type="match status" value="1"/>
</dbReference>
<keyword evidence="3" id="KW-0136">Cellulose degradation</keyword>
<dbReference type="EC" id="3.2.1.-" evidence="3"/>
<dbReference type="Pfam" id="PF01341">
    <property type="entry name" value="Glyco_hydro_6"/>
    <property type="match status" value="1"/>
</dbReference>
<name>A0A3G9IZ30_9ACTN</name>
<keyword evidence="2 3" id="KW-0624">Polysaccharide degradation</keyword>
<evidence type="ECO:0000313" key="5">
    <source>
        <dbReference type="EMBL" id="BBH17643.1"/>
    </source>
</evidence>
<dbReference type="CDD" id="cd00063">
    <property type="entry name" value="FN3"/>
    <property type="match status" value="1"/>
</dbReference>
<dbReference type="KEGG" id="nbe:Back2_19300"/>
<evidence type="ECO:0000256" key="2">
    <source>
        <dbReference type="ARBA" id="ARBA00023326"/>
    </source>
</evidence>
<dbReference type="GO" id="GO:0004553">
    <property type="term" value="F:hydrolase activity, hydrolyzing O-glycosyl compounds"/>
    <property type="evidence" value="ECO:0007669"/>
    <property type="project" value="InterPro"/>
</dbReference>
<feature type="signal peptide" evidence="3">
    <location>
        <begin position="1"/>
        <end position="23"/>
    </location>
</feature>
<dbReference type="PANTHER" id="PTHR34876">
    <property type="match status" value="1"/>
</dbReference>
<dbReference type="InterPro" id="IPR013783">
    <property type="entry name" value="Ig-like_fold"/>
</dbReference>
<organism evidence="5 6">
    <name type="scientific">Nocardioides baekrokdamisoli</name>
    <dbReference type="NCBI Taxonomy" id="1804624"/>
    <lineage>
        <taxon>Bacteria</taxon>
        <taxon>Bacillati</taxon>
        <taxon>Actinomycetota</taxon>
        <taxon>Actinomycetes</taxon>
        <taxon>Propionibacteriales</taxon>
        <taxon>Nocardioidaceae</taxon>
        <taxon>Nocardioides</taxon>
    </lineage>
</organism>
<evidence type="ECO:0000259" key="4">
    <source>
        <dbReference type="PROSITE" id="PS50853"/>
    </source>
</evidence>
<keyword evidence="3" id="KW-0119">Carbohydrate metabolism</keyword>
<protein>
    <recommendedName>
        <fullName evidence="3">Glucanase</fullName>
        <ecNumber evidence="3">3.2.1.-</ecNumber>
    </recommendedName>
</protein>
<dbReference type="InterPro" id="IPR036116">
    <property type="entry name" value="FN3_sf"/>
</dbReference>
<dbReference type="SMART" id="SM00060">
    <property type="entry name" value="FN3"/>
    <property type="match status" value="1"/>
</dbReference>
<reference evidence="5 6" key="1">
    <citation type="submission" date="2018-11" db="EMBL/GenBank/DDBJ databases">
        <title>Complete genome sequence of Nocardioides baekrokdamisoli strain KCTC 39748.</title>
        <authorList>
            <person name="Kang S.W."/>
            <person name="Lee K.C."/>
            <person name="Kim K.K."/>
            <person name="Kim J.S."/>
            <person name="Kim D.S."/>
            <person name="Ko S.H."/>
            <person name="Yang S.H."/>
            <person name="Shin Y.K."/>
            <person name="Lee J.S."/>
        </authorList>
    </citation>
    <scope>NUCLEOTIDE SEQUENCE [LARGE SCALE GENOMIC DNA]</scope>
    <source>
        <strain evidence="5 6">KCTC 39748</strain>
    </source>
</reference>
<evidence type="ECO:0000256" key="1">
    <source>
        <dbReference type="ARBA" id="ARBA00023295"/>
    </source>
</evidence>
<dbReference type="PANTHER" id="PTHR34876:SF4">
    <property type="entry name" value="1,4-BETA-D-GLUCAN CELLOBIOHYDROLASE C-RELATED"/>
    <property type="match status" value="1"/>
</dbReference>
<feature type="domain" description="Fibronectin type-III" evidence="4">
    <location>
        <begin position="29"/>
        <end position="126"/>
    </location>
</feature>
<accession>A0A3G9IZ30</accession>
<feature type="chain" id="PRO_5017852839" description="Glucanase" evidence="3">
    <location>
        <begin position="24"/>
        <end position="642"/>
    </location>
</feature>
<dbReference type="GO" id="GO:0030245">
    <property type="term" value="P:cellulose catabolic process"/>
    <property type="evidence" value="ECO:0007669"/>
    <property type="project" value="UniProtKB-KW"/>
</dbReference>
<keyword evidence="1 3" id="KW-0326">Glycosidase</keyword>
<dbReference type="Proteomes" id="UP000271573">
    <property type="component" value="Chromosome"/>
</dbReference>
<dbReference type="SUPFAM" id="SSF51989">
    <property type="entry name" value="Glycosyl hydrolases family 6, cellulases"/>
    <property type="match status" value="1"/>
</dbReference>
<dbReference type="Gene3D" id="2.60.40.10">
    <property type="entry name" value="Immunoglobulins"/>
    <property type="match status" value="1"/>
</dbReference>
<dbReference type="EMBL" id="AP019307">
    <property type="protein sequence ID" value="BBH17643.1"/>
    <property type="molecule type" value="Genomic_DNA"/>
</dbReference>
<keyword evidence="6" id="KW-1185">Reference proteome</keyword>
<proteinExistence type="inferred from homology"/>
<dbReference type="AlphaFoldDB" id="A0A3G9IZ30"/>
<gene>
    <name evidence="5" type="ORF">Back2_19300</name>
</gene>
<sequence length="642" mass="66925">MRRIMVVAVTIGLLLGIGAGASAATAPTAPQNVVAHATAADEITVWWSAPASTGGGSLTYTITSTMTPPDGPSTAGPSAQPGAATSWTFTGLTPGTKYTFTVIASNGIAGPGASSAPTIATETVLPTHGTLSISGTQQYLQTLTAVPYAWGSTSIYRFQWSAGGTPIANATGVHFRIADPALVGQQLTVSMWVSNNTGPGYIDSAEQRASTGSISPAPLPGVAYIGGNATAGQTWYARTAGWPSGTTLTYQWTLDGQAIATTASYLVPNQLGSMVGLTVTATPSNQPGYTTTIVTVPALRLQPSNPLAGELWPADMSAGGWDHDLVWDYVHSTGTAHTLQAKIATRPRATWFGGWNSPSLAASLVKGYIAAVQNGNPKSLVTLTLHTIWTIDGLSEDTRNKPLTATQQADYKKWMTAVAGAIGTSRVAIIMEPDLAELPKAMTGSLNTADPVVRAKLVGWATQLLARNANAAIYLDSGDSDWQSVKTMVPWLKLAGIQYARGFALGATHYATATDDITYGTAMVKALTDAGVPAKNAHYVIDTADNGQGFTWAQYAAKFGGGSFNNAAPCRTTTGPAPCASLGVPPTWQVTDTALPLTASQKFYAIRQLDGYLWFSRPWLPWQSGAYSPALGQQLAASSPYA</sequence>
<dbReference type="OrthoDB" id="309899at2"/>
<dbReference type="Gene3D" id="3.20.20.40">
    <property type="entry name" value="1, 4-beta cellobiohydrolase"/>
    <property type="match status" value="1"/>
</dbReference>
<keyword evidence="3" id="KW-0378">Hydrolase</keyword>